<evidence type="ECO:0000313" key="7">
    <source>
        <dbReference type="Proteomes" id="UP001652564"/>
    </source>
</evidence>
<keyword evidence="7" id="KW-1185">Reference proteome</keyword>
<evidence type="ECO:0000256" key="1">
    <source>
        <dbReference type="ARBA" id="ARBA00022617"/>
    </source>
</evidence>
<name>A0ABT2ZK83_9RHOB</name>
<feature type="domain" description="Cytochrome c" evidence="5">
    <location>
        <begin position="22"/>
        <end position="138"/>
    </location>
</feature>
<evidence type="ECO:0000256" key="4">
    <source>
        <dbReference type="PROSITE-ProRule" id="PRU00433"/>
    </source>
</evidence>
<accession>A0ABT2ZK83</accession>
<gene>
    <name evidence="6" type="ORF">OEZ71_04420</name>
</gene>
<dbReference type="SUPFAM" id="SSF46626">
    <property type="entry name" value="Cytochrome c"/>
    <property type="match status" value="1"/>
</dbReference>
<dbReference type="InterPro" id="IPR036909">
    <property type="entry name" value="Cyt_c-like_dom_sf"/>
</dbReference>
<dbReference type="Gene3D" id="1.10.760.10">
    <property type="entry name" value="Cytochrome c-like domain"/>
    <property type="match status" value="1"/>
</dbReference>
<protein>
    <submittedName>
        <fullName evidence="6">Cytochrome c</fullName>
    </submittedName>
</protein>
<comment type="caution">
    <text evidence="6">The sequence shown here is derived from an EMBL/GenBank/DDBJ whole genome shotgun (WGS) entry which is preliminary data.</text>
</comment>
<sequence length="140" mass="15499">MRTYSETAITTMIAVLLAAPASAMSIGEFEYRNSCIACHGETAKGDGPFVGYLQGTSPPDLTTLQKDNGGVFPVTVIYDVIDGSDMASAHGTREMPIWGNRYRMRMDAAQDWNYSPEETEAYVRTRILSLIEYLSTLQEE</sequence>
<keyword evidence="2 4" id="KW-0479">Metal-binding</keyword>
<dbReference type="Proteomes" id="UP001652564">
    <property type="component" value="Unassembled WGS sequence"/>
</dbReference>
<evidence type="ECO:0000256" key="2">
    <source>
        <dbReference type="ARBA" id="ARBA00022723"/>
    </source>
</evidence>
<dbReference type="InterPro" id="IPR009056">
    <property type="entry name" value="Cyt_c-like_dom"/>
</dbReference>
<organism evidence="6 7">
    <name type="scientific">Albidovulum litorale</name>
    <dbReference type="NCBI Taxonomy" id="2984134"/>
    <lineage>
        <taxon>Bacteria</taxon>
        <taxon>Pseudomonadati</taxon>
        <taxon>Pseudomonadota</taxon>
        <taxon>Alphaproteobacteria</taxon>
        <taxon>Rhodobacterales</taxon>
        <taxon>Paracoccaceae</taxon>
        <taxon>Albidovulum</taxon>
    </lineage>
</organism>
<dbReference type="RefSeq" id="WP_263738702.1">
    <property type="nucleotide sequence ID" value="NZ_JAOWKZ010000001.1"/>
</dbReference>
<evidence type="ECO:0000259" key="5">
    <source>
        <dbReference type="PROSITE" id="PS51007"/>
    </source>
</evidence>
<keyword evidence="3 4" id="KW-0408">Iron</keyword>
<dbReference type="EMBL" id="JAOWKZ010000001">
    <property type="protein sequence ID" value="MCV2871534.1"/>
    <property type="molecule type" value="Genomic_DNA"/>
</dbReference>
<evidence type="ECO:0000313" key="6">
    <source>
        <dbReference type="EMBL" id="MCV2871534.1"/>
    </source>
</evidence>
<evidence type="ECO:0000256" key="3">
    <source>
        <dbReference type="ARBA" id="ARBA00023004"/>
    </source>
</evidence>
<dbReference type="PROSITE" id="PS51007">
    <property type="entry name" value="CYTC"/>
    <property type="match status" value="1"/>
</dbReference>
<keyword evidence="1 4" id="KW-0349">Heme</keyword>
<reference evidence="6 7" key="1">
    <citation type="submission" date="2022-10" db="EMBL/GenBank/DDBJ databases">
        <title>Defluviimonas sp. nov., isolated from ocean surface sediments.</title>
        <authorList>
            <person name="He W."/>
            <person name="Wang L."/>
            <person name="Zhang D.-F."/>
        </authorList>
    </citation>
    <scope>NUCLEOTIDE SEQUENCE [LARGE SCALE GENOMIC DNA]</scope>
    <source>
        <strain evidence="6 7">WL0050</strain>
    </source>
</reference>
<proteinExistence type="predicted"/>